<dbReference type="EMBL" id="JAMTCO010000005">
    <property type="protein sequence ID" value="MCP2269497.1"/>
    <property type="molecule type" value="Genomic_DNA"/>
</dbReference>
<comment type="caution">
    <text evidence="1">The sequence shown here is derived from an EMBL/GenBank/DDBJ whole genome shotgun (WGS) entry which is preliminary data.</text>
</comment>
<organism evidence="1 2">
    <name type="scientific">Actinokineospora diospyrosa</name>
    <dbReference type="NCBI Taxonomy" id="103728"/>
    <lineage>
        <taxon>Bacteria</taxon>
        <taxon>Bacillati</taxon>
        <taxon>Actinomycetota</taxon>
        <taxon>Actinomycetes</taxon>
        <taxon>Pseudonocardiales</taxon>
        <taxon>Pseudonocardiaceae</taxon>
        <taxon>Actinokineospora</taxon>
    </lineage>
</organism>
<keyword evidence="2" id="KW-1185">Reference proteome</keyword>
<evidence type="ECO:0000313" key="2">
    <source>
        <dbReference type="Proteomes" id="UP001205185"/>
    </source>
</evidence>
<evidence type="ECO:0000313" key="1">
    <source>
        <dbReference type="EMBL" id="MCP2269497.1"/>
    </source>
</evidence>
<dbReference type="Proteomes" id="UP001205185">
    <property type="component" value="Unassembled WGS sequence"/>
</dbReference>
<gene>
    <name evidence="1" type="ORF">LV75_001986</name>
</gene>
<sequence length="218" mass="23020">MGYGVELPPYRAILVVDVKGFGGWRGRDHAELARLVPTVLRRAFAECGLGGEWDRAPLSVSTGDGWVLGVRSGLLPRLLNPVLPALQEVLSDGVRMRATVHIGPLTGGRAVEAGNGEARVQAHRLLDAGPVRALLDRSGPGTRVAAVVSERAYADAVVSGYAGDDPNLYVPVPVRVKSFAQTAYLRVPVPTGELLSHGFTRAAPSGVQSGRTARSRTS</sequence>
<evidence type="ECO:0008006" key="3">
    <source>
        <dbReference type="Google" id="ProtNLM"/>
    </source>
</evidence>
<dbReference type="RefSeq" id="WP_253886498.1">
    <property type="nucleotide sequence ID" value="NZ_BAAAVB010000012.1"/>
</dbReference>
<name>A0ABT1IA75_9PSEU</name>
<reference evidence="1 2" key="1">
    <citation type="submission" date="2022-06" db="EMBL/GenBank/DDBJ databases">
        <title>Genomic Encyclopedia of Archaeal and Bacterial Type Strains, Phase II (KMG-II): from individual species to whole genera.</title>
        <authorList>
            <person name="Goeker M."/>
        </authorList>
    </citation>
    <scope>NUCLEOTIDE SEQUENCE [LARGE SCALE GENOMIC DNA]</scope>
    <source>
        <strain evidence="1 2">DSM 44255</strain>
    </source>
</reference>
<proteinExistence type="predicted"/>
<accession>A0ABT1IA75</accession>
<protein>
    <recommendedName>
        <fullName evidence="3">Guanylate cyclase domain-containing protein</fullName>
    </recommendedName>
</protein>